<dbReference type="eggNOG" id="KOG0645">
    <property type="taxonomic scope" value="Eukaryota"/>
</dbReference>
<dbReference type="PROSITE" id="PS50294">
    <property type="entry name" value="WD_REPEATS_REGION"/>
    <property type="match status" value="2"/>
</dbReference>
<dbReference type="InterPro" id="IPR028608">
    <property type="entry name" value="CIAO1/Cia1"/>
</dbReference>
<sequence length="361" mass="40465">MKLTQLASIAAHPDRVWQVAPHPTLPFLATASADKSSKIISLLNFNTLTTLDGGHKRTVRSVAWKPNTEDEPVLATGSFDYNAGIWRQFEDEATEKKDWQFLVILEGHESEMKRVAWSAGGSFLATCSRDKSVWVWEEMDDDNFETVAVLQDHTQDVKCVAWHPEDVLLASGSYDNNIMLYKEGSDDWVCVKVLEGHESTVWSLEFEPLKSPKYSEERGSRLVSCSDDFTVKIWTRTEQTGLGSGGGQLPSILRGSQPKEEWECTATLPKAHSRSVYSVSWSKVTGRIVSCGGDGKIVVYEEAEDNEWKIVAEVGLAHGAYEINCVAWSTRYDKDKRGENDEIIISSCDDGKVNFWVLDEE</sequence>
<dbReference type="SMART" id="SM00320">
    <property type="entry name" value="WD40"/>
    <property type="match status" value="7"/>
</dbReference>
<dbReference type="SUPFAM" id="SSF50978">
    <property type="entry name" value="WD40 repeat-like"/>
    <property type="match status" value="1"/>
</dbReference>
<dbReference type="OMA" id="IREIRWS"/>
<dbReference type="PANTHER" id="PTHR19920:SF0">
    <property type="entry name" value="CYTOSOLIC IRON-SULFUR PROTEIN ASSEMBLY PROTEIN CIAO1-RELATED"/>
    <property type="match status" value="1"/>
</dbReference>
<evidence type="ECO:0000256" key="4">
    <source>
        <dbReference type="PROSITE-ProRule" id="PRU00221"/>
    </source>
</evidence>
<feature type="repeat" description="WD" evidence="4">
    <location>
        <begin position="150"/>
        <end position="182"/>
    </location>
</feature>
<protein>
    <recommendedName>
        <fullName evidence="3">Probable cytosolic iron-sulfur protein assembly protein 1</fullName>
    </recommendedName>
</protein>
<comment type="function">
    <text evidence="3">Essential component of the cytosolic iron-sulfur (Fe/S) protein assembly machinery. Required for the maturation of extramitochondrial Fe/S proteins.</text>
</comment>
<dbReference type="CDD" id="cd00200">
    <property type="entry name" value="WD40"/>
    <property type="match status" value="1"/>
</dbReference>
<dbReference type="Proteomes" id="UP000018144">
    <property type="component" value="Unassembled WGS sequence"/>
</dbReference>
<evidence type="ECO:0000313" key="5">
    <source>
        <dbReference type="EMBL" id="CCX34330.1"/>
    </source>
</evidence>
<evidence type="ECO:0000256" key="1">
    <source>
        <dbReference type="ARBA" id="ARBA00022574"/>
    </source>
</evidence>
<accession>U4LQY1</accession>
<dbReference type="GO" id="GO:0097361">
    <property type="term" value="C:cytosolic [4Fe-4S] assembly targeting complex"/>
    <property type="evidence" value="ECO:0007669"/>
    <property type="project" value="InterPro"/>
</dbReference>
<feature type="repeat" description="WD" evidence="4">
    <location>
        <begin position="105"/>
        <end position="137"/>
    </location>
</feature>
<dbReference type="Pfam" id="PF00400">
    <property type="entry name" value="WD40"/>
    <property type="match status" value="7"/>
</dbReference>
<dbReference type="HAMAP" id="MF_03037">
    <property type="entry name" value="ciao1"/>
    <property type="match status" value="1"/>
</dbReference>
<gene>
    <name evidence="3" type="primary">CIA1</name>
    <name evidence="5" type="ORF">PCON_03526</name>
</gene>
<dbReference type="GO" id="GO:0016226">
    <property type="term" value="P:iron-sulfur cluster assembly"/>
    <property type="evidence" value="ECO:0007669"/>
    <property type="project" value="UniProtKB-UniRule"/>
</dbReference>
<evidence type="ECO:0000313" key="6">
    <source>
        <dbReference type="Proteomes" id="UP000018144"/>
    </source>
</evidence>
<reference evidence="5 6" key="1">
    <citation type="journal article" date="2013" name="PLoS Genet.">
        <title>The genome and development-dependent transcriptomes of Pyronema confluens: a window into fungal evolution.</title>
        <authorList>
            <person name="Traeger S."/>
            <person name="Altegoer F."/>
            <person name="Freitag M."/>
            <person name="Gabaldon T."/>
            <person name="Kempken F."/>
            <person name="Kumar A."/>
            <person name="Marcet-Houben M."/>
            <person name="Poggeler S."/>
            <person name="Stajich J.E."/>
            <person name="Nowrousian M."/>
        </authorList>
    </citation>
    <scope>NUCLEOTIDE SEQUENCE [LARGE SCALE GENOMIC DNA]</scope>
    <source>
        <strain evidence="6">CBS 100304</strain>
        <tissue evidence="5">Vegetative mycelium</tissue>
    </source>
</reference>
<dbReference type="InterPro" id="IPR036322">
    <property type="entry name" value="WD40_repeat_dom_sf"/>
</dbReference>
<feature type="repeat" description="WD" evidence="4">
    <location>
        <begin position="52"/>
        <end position="86"/>
    </location>
</feature>
<dbReference type="Gene3D" id="2.130.10.10">
    <property type="entry name" value="YVTN repeat-like/Quinoprotein amine dehydrogenase"/>
    <property type="match status" value="1"/>
</dbReference>
<dbReference type="InterPro" id="IPR001680">
    <property type="entry name" value="WD40_rpt"/>
</dbReference>
<dbReference type="InterPro" id="IPR015943">
    <property type="entry name" value="WD40/YVTN_repeat-like_dom_sf"/>
</dbReference>
<proteinExistence type="inferred from homology"/>
<dbReference type="STRING" id="1076935.U4LQY1"/>
<feature type="repeat" description="WD" evidence="4">
    <location>
        <begin position="194"/>
        <end position="234"/>
    </location>
</feature>
<dbReference type="AlphaFoldDB" id="U4LQY1"/>
<keyword evidence="1 4" id="KW-0853">WD repeat</keyword>
<evidence type="ECO:0000256" key="2">
    <source>
        <dbReference type="ARBA" id="ARBA00022737"/>
    </source>
</evidence>
<name>U4LQY1_PYROM</name>
<evidence type="ECO:0000256" key="3">
    <source>
        <dbReference type="HAMAP-Rule" id="MF_03037"/>
    </source>
</evidence>
<comment type="similarity">
    <text evidence="3">Belongs to the WD repeat CIA1 family.</text>
</comment>
<dbReference type="PROSITE" id="PS50082">
    <property type="entry name" value="WD_REPEATS_2"/>
    <property type="match status" value="4"/>
</dbReference>
<keyword evidence="2" id="KW-0677">Repeat</keyword>
<dbReference type="PANTHER" id="PTHR19920">
    <property type="entry name" value="WD40 PROTEIN CIAO1"/>
    <property type="match status" value="1"/>
</dbReference>
<dbReference type="EMBL" id="HF936516">
    <property type="protein sequence ID" value="CCX34330.1"/>
    <property type="molecule type" value="Genomic_DNA"/>
</dbReference>
<dbReference type="OrthoDB" id="284782at2759"/>
<organism evidence="5 6">
    <name type="scientific">Pyronema omphalodes (strain CBS 100304)</name>
    <name type="common">Pyronema confluens</name>
    <dbReference type="NCBI Taxonomy" id="1076935"/>
    <lineage>
        <taxon>Eukaryota</taxon>
        <taxon>Fungi</taxon>
        <taxon>Dikarya</taxon>
        <taxon>Ascomycota</taxon>
        <taxon>Pezizomycotina</taxon>
        <taxon>Pezizomycetes</taxon>
        <taxon>Pezizales</taxon>
        <taxon>Pyronemataceae</taxon>
        <taxon>Pyronema</taxon>
    </lineage>
</organism>
<keyword evidence="6" id="KW-1185">Reference proteome</keyword>